<proteinExistence type="predicted"/>
<protein>
    <recommendedName>
        <fullName evidence="3">ABC transporter substrate-binding protein</fullName>
    </recommendedName>
</protein>
<sequence>MTMCWVVGLAFSAAADSPTYLVRELVQTISSFKPTNNGALSEADRAHNTAAAKQANTMLDIPNVSRQVLGRYWKKRTPAEQKDFTELLTALFVHVAYPKSATFFSDFEVQINKEQVNGQRAVVHTTVSDPKEGLISVDYKLRKQNETWQIRDIILDDVSLARNLRSQCQKIIAEHSYDELLRRMRDKLQEETT</sequence>
<evidence type="ECO:0000313" key="1">
    <source>
        <dbReference type="EMBL" id="ETW95681.1"/>
    </source>
</evidence>
<organism evidence="1 2">
    <name type="scientific">Candidatus Entotheonella gemina</name>
    <dbReference type="NCBI Taxonomy" id="1429439"/>
    <lineage>
        <taxon>Bacteria</taxon>
        <taxon>Pseudomonadati</taxon>
        <taxon>Nitrospinota/Tectimicrobiota group</taxon>
        <taxon>Candidatus Tectimicrobiota</taxon>
        <taxon>Candidatus Entotheonellia</taxon>
        <taxon>Candidatus Entotheonellales</taxon>
        <taxon>Candidatus Entotheonellaceae</taxon>
        <taxon>Candidatus Entotheonella</taxon>
    </lineage>
</organism>
<dbReference type="Pfam" id="PF05494">
    <property type="entry name" value="MlaC"/>
    <property type="match status" value="1"/>
</dbReference>
<keyword evidence="2" id="KW-1185">Reference proteome</keyword>
<dbReference type="EMBL" id="AZHX01002284">
    <property type="protein sequence ID" value="ETW95681.1"/>
    <property type="molecule type" value="Genomic_DNA"/>
</dbReference>
<dbReference type="InterPro" id="IPR042245">
    <property type="entry name" value="Tgt2/MlaC_sf"/>
</dbReference>
<comment type="caution">
    <text evidence="1">The sequence shown here is derived from an EMBL/GenBank/DDBJ whole genome shotgun (WGS) entry which is preliminary data.</text>
</comment>
<dbReference type="HOGENOM" id="CLU_094502_2_0_7"/>
<dbReference type="PANTHER" id="PTHR36573">
    <property type="entry name" value="INTERMEMBRANE PHOSPHOLIPID TRANSPORT SYSTEM BINDING PROTEIN MLAC"/>
    <property type="match status" value="1"/>
</dbReference>
<reference evidence="1 2" key="1">
    <citation type="journal article" date="2014" name="Nature">
        <title>An environmental bacterial taxon with a large and distinct metabolic repertoire.</title>
        <authorList>
            <person name="Wilson M.C."/>
            <person name="Mori T."/>
            <person name="Ruckert C."/>
            <person name="Uria A.R."/>
            <person name="Helf M.J."/>
            <person name="Takada K."/>
            <person name="Gernert C."/>
            <person name="Steffens U.A."/>
            <person name="Heycke N."/>
            <person name="Schmitt S."/>
            <person name="Rinke C."/>
            <person name="Helfrich E.J."/>
            <person name="Brachmann A.O."/>
            <person name="Gurgui C."/>
            <person name="Wakimoto T."/>
            <person name="Kracht M."/>
            <person name="Crusemann M."/>
            <person name="Hentschel U."/>
            <person name="Abe I."/>
            <person name="Matsunaga S."/>
            <person name="Kalinowski J."/>
            <person name="Takeyama H."/>
            <person name="Piel J."/>
        </authorList>
    </citation>
    <scope>NUCLEOTIDE SEQUENCE [LARGE SCALE GENOMIC DNA]</scope>
    <source>
        <strain evidence="2">TSY2</strain>
    </source>
</reference>
<dbReference type="Proteomes" id="UP000019140">
    <property type="component" value="Unassembled WGS sequence"/>
</dbReference>
<gene>
    <name evidence="1" type="ORF">ETSY2_47785</name>
</gene>
<accession>W4LEB2</accession>
<dbReference type="AlphaFoldDB" id="W4LEB2"/>
<evidence type="ECO:0008006" key="3">
    <source>
        <dbReference type="Google" id="ProtNLM"/>
    </source>
</evidence>
<dbReference type="Gene3D" id="3.10.450.710">
    <property type="entry name" value="Tgt2/MlaC"/>
    <property type="match status" value="1"/>
</dbReference>
<dbReference type="PANTHER" id="PTHR36573:SF1">
    <property type="entry name" value="INTERMEMBRANE PHOSPHOLIPID TRANSPORT SYSTEM BINDING PROTEIN MLAC"/>
    <property type="match status" value="1"/>
</dbReference>
<dbReference type="InterPro" id="IPR008869">
    <property type="entry name" value="MlaC/ttg2D"/>
</dbReference>
<evidence type="ECO:0000313" key="2">
    <source>
        <dbReference type="Proteomes" id="UP000019140"/>
    </source>
</evidence>
<name>W4LEB2_9BACT</name>